<feature type="signal peptide" evidence="8">
    <location>
        <begin position="1"/>
        <end position="18"/>
    </location>
</feature>
<feature type="chain" id="PRO_5025709231" description="Dolichyl-diphosphooligosaccharide--protein glycosyltransferase subunit WBP1" evidence="8">
    <location>
        <begin position="19"/>
        <end position="464"/>
    </location>
</feature>
<evidence type="ECO:0000256" key="4">
    <source>
        <dbReference type="ARBA" id="ARBA00022692"/>
    </source>
</evidence>
<dbReference type="Pfam" id="PF03345">
    <property type="entry name" value="OST48_N"/>
    <property type="match status" value="1"/>
</dbReference>
<dbReference type="PANTHER" id="PTHR10830">
    <property type="entry name" value="DOLICHYL-DIPHOSPHOOLIGOSACCHARIDE--PROTEIN GLYCOSYLTRANSFERASE 48 KDA SUBUNIT"/>
    <property type="match status" value="1"/>
</dbReference>
<reference evidence="11" key="1">
    <citation type="journal article" date="2020" name="Stud. Mycol.">
        <title>101 Dothideomycetes genomes: a test case for predicting lifestyles and emergence of pathogens.</title>
        <authorList>
            <person name="Haridas S."/>
            <person name="Albert R."/>
            <person name="Binder M."/>
            <person name="Bloem J."/>
            <person name="Labutti K."/>
            <person name="Salamov A."/>
            <person name="Andreopoulos B."/>
            <person name="Baker S."/>
            <person name="Barry K."/>
            <person name="Bills G."/>
            <person name="Bluhm B."/>
            <person name="Cannon C."/>
            <person name="Castanera R."/>
            <person name="Culley D."/>
            <person name="Daum C."/>
            <person name="Ezra D."/>
            <person name="Gonzalez J."/>
            <person name="Henrissat B."/>
            <person name="Kuo A."/>
            <person name="Liang C."/>
            <person name="Lipzen A."/>
            <person name="Lutzoni F."/>
            <person name="Magnuson J."/>
            <person name="Mondo S."/>
            <person name="Nolan M."/>
            <person name="Ohm R."/>
            <person name="Pangilinan J."/>
            <person name="Park H.-J."/>
            <person name="Ramirez L."/>
            <person name="Alfaro M."/>
            <person name="Sun H."/>
            <person name="Tritt A."/>
            <person name="Yoshinaga Y."/>
            <person name="Zwiers L.-H."/>
            <person name="Turgeon B."/>
            <person name="Goodwin S."/>
            <person name="Spatafora J."/>
            <person name="Crous P."/>
            <person name="Grigoriev I."/>
        </authorList>
    </citation>
    <scope>NUCLEOTIDE SEQUENCE</scope>
    <source>
        <strain evidence="11">CBS 109.77</strain>
    </source>
</reference>
<comment type="pathway">
    <text evidence="2 8">Protein modification; protein glycosylation.</text>
</comment>
<keyword evidence="5 8" id="KW-0256">Endoplasmic reticulum</keyword>
<dbReference type="AlphaFoldDB" id="A0A6A6XE51"/>
<dbReference type="Proteomes" id="UP000799757">
    <property type="component" value="Unassembled WGS sequence"/>
</dbReference>
<feature type="domain" description="OST48 middle" evidence="10">
    <location>
        <begin position="313"/>
        <end position="453"/>
    </location>
</feature>
<protein>
    <recommendedName>
        <fullName evidence="8">Dolichyl-diphosphooligosaccharide--protein glycosyltransferase subunit WBP1</fullName>
        <shortName evidence="8">Oligosaccharyl transferase subunit WBP1</shortName>
    </recommendedName>
</protein>
<dbReference type="Pfam" id="PF23358">
    <property type="entry name" value="OST48_MD"/>
    <property type="match status" value="1"/>
</dbReference>
<comment type="similarity">
    <text evidence="3 8">Belongs to the DDOST 48 kDa subunit family.</text>
</comment>
<evidence type="ECO:0000256" key="2">
    <source>
        <dbReference type="ARBA" id="ARBA00004922"/>
    </source>
</evidence>
<dbReference type="PANTHER" id="PTHR10830:SF0">
    <property type="entry name" value="DOLICHYL-DIPHOSPHOOLIGOSACCHARIDE--PROTEIN GLYCOSYLTRANSFERASE 48 KDA SUBUNIT"/>
    <property type="match status" value="1"/>
</dbReference>
<name>A0A6A6XE51_9PLEO</name>
<keyword evidence="12" id="KW-1185">Reference proteome</keyword>
<feature type="transmembrane region" description="Helical" evidence="8">
    <location>
        <begin position="429"/>
        <end position="452"/>
    </location>
</feature>
<dbReference type="InterPro" id="IPR005013">
    <property type="entry name" value="DDOST_48_kDa_subunit"/>
</dbReference>
<organism evidence="11 12">
    <name type="scientific">Melanomma pulvis-pyrius CBS 109.77</name>
    <dbReference type="NCBI Taxonomy" id="1314802"/>
    <lineage>
        <taxon>Eukaryota</taxon>
        <taxon>Fungi</taxon>
        <taxon>Dikarya</taxon>
        <taxon>Ascomycota</taxon>
        <taxon>Pezizomycotina</taxon>
        <taxon>Dothideomycetes</taxon>
        <taxon>Pleosporomycetidae</taxon>
        <taxon>Pleosporales</taxon>
        <taxon>Melanommataceae</taxon>
        <taxon>Melanomma</taxon>
    </lineage>
</organism>
<keyword evidence="4 8" id="KW-0812">Transmembrane</keyword>
<evidence type="ECO:0000313" key="11">
    <source>
        <dbReference type="EMBL" id="KAF2793977.1"/>
    </source>
</evidence>
<evidence type="ECO:0000259" key="9">
    <source>
        <dbReference type="Pfam" id="PF03345"/>
    </source>
</evidence>
<gene>
    <name evidence="11" type="ORF">K505DRAFT_417415</name>
</gene>
<evidence type="ECO:0000256" key="7">
    <source>
        <dbReference type="ARBA" id="ARBA00023136"/>
    </source>
</evidence>
<sequence length="464" mass="51133">MRWLFSLLSLALLGAVHAVSFTGSRLLVVLEDAKEQEKYGVFLGDLTARGFHLTVESPKESSLSLFKHGERAYDHVILLPTKSKGLGPALTAGNILEFMKKEGNVLLALSSEYATPTALQSLLLELDIHIPSDKGALVVDHFNYDSTSAEEKHDVLLLPYPKSLKPDVKNYFAGEGVIAVPRAVGQTLGNDSPLIAPVLRAPSTAYSYNPKDEADIVEDPFAVGGQLNLVSTVQALNSARLTVVGSSEMLQNAWFSEKATLAGKAVKTANRDFVEKVSSWTFKETGVLKVGKLVHYLDEGVSKKPNASSAVPENNPKIYRVKNNVAFTVEISEYSNTHLTPFVPATGDSVQLEFSMLSPFHRLNLKPLSQTANSTIFGASFKTPDQHGIFNFHIKYNRPFLTNVEEKRQVTVRHFAHDEWPRSWQISGAWVWIGGIWVTVAGWLAFVALWLYSAPAEKIVKKTQ</sequence>
<dbReference type="GO" id="GO:0018279">
    <property type="term" value="P:protein N-linked glycosylation via asparagine"/>
    <property type="evidence" value="ECO:0007669"/>
    <property type="project" value="UniProtKB-UniRule"/>
</dbReference>
<comment type="function">
    <text evidence="8">Subunit of the oligosaccharyl transferase (OST) complex that catalyzes the initial transfer of a defined glycan (Glc(3)Man(9)GlcNAc(2) in eukaryotes) from the lipid carrier dolichol-pyrophosphate to an asparagine residue within an Asn-X-Ser/Thr consensus motif in nascent polypeptide chains, the first step in protein N-glycosylation. N-glycosylation occurs cotranslationally and the complex associates with the Sec61 complex at the channel-forming translocon complex that mediates protein translocation across the endoplasmic reticulum (ER).</text>
</comment>
<dbReference type="OrthoDB" id="29105at2759"/>
<comment type="subcellular location">
    <subcellularLocation>
        <location evidence="8">Endoplasmic reticulum membrane</location>
        <topology evidence="8">Single-pass type I membrane protein</topology>
    </subcellularLocation>
    <subcellularLocation>
        <location evidence="1">Membrane</location>
        <topology evidence="1">Single-pass type I membrane protein</topology>
    </subcellularLocation>
</comment>
<keyword evidence="11" id="KW-0808">Transferase</keyword>
<proteinExistence type="inferred from homology"/>
<keyword evidence="8" id="KW-0732">Signal</keyword>
<dbReference type="UniPathway" id="UPA00378"/>
<dbReference type="InterPro" id="IPR055457">
    <property type="entry name" value="OST48_N"/>
</dbReference>
<comment type="subunit">
    <text evidence="8">Component of the oligosaccharyltransferase (OST) complex.</text>
</comment>
<dbReference type="InterPro" id="IPR055459">
    <property type="entry name" value="OST48_MD"/>
</dbReference>
<keyword evidence="6 8" id="KW-1133">Transmembrane helix</keyword>
<evidence type="ECO:0000259" key="10">
    <source>
        <dbReference type="Pfam" id="PF23358"/>
    </source>
</evidence>
<keyword evidence="7 8" id="KW-0472">Membrane</keyword>
<evidence type="ECO:0000256" key="6">
    <source>
        <dbReference type="ARBA" id="ARBA00022989"/>
    </source>
</evidence>
<evidence type="ECO:0000256" key="5">
    <source>
        <dbReference type="ARBA" id="ARBA00022824"/>
    </source>
</evidence>
<evidence type="ECO:0000313" key="12">
    <source>
        <dbReference type="Proteomes" id="UP000799757"/>
    </source>
</evidence>
<accession>A0A6A6XE51</accession>
<feature type="domain" description="OST48 N-terminal" evidence="9">
    <location>
        <begin position="25"/>
        <end position="281"/>
    </location>
</feature>
<evidence type="ECO:0000256" key="8">
    <source>
        <dbReference type="RuleBase" id="RU361142"/>
    </source>
</evidence>
<evidence type="ECO:0000256" key="1">
    <source>
        <dbReference type="ARBA" id="ARBA00004479"/>
    </source>
</evidence>
<dbReference type="GO" id="GO:0008250">
    <property type="term" value="C:oligosaccharyltransferase complex"/>
    <property type="evidence" value="ECO:0007669"/>
    <property type="project" value="TreeGrafter"/>
</dbReference>
<evidence type="ECO:0000256" key="3">
    <source>
        <dbReference type="ARBA" id="ARBA00008743"/>
    </source>
</evidence>
<dbReference type="GO" id="GO:0016740">
    <property type="term" value="F:transferase activity"/>
    <property type="evidence" value="ECO:0007669"/>
    <property type="project" value="UniProtKB-KW"/>
</dbReference>
<dbReference type="EMBL" id="MU001907">
    <property type="protein sequence ID" value="KAF2793977.1"/>
    <property type="molecule type" value="Genomic_DNA"/>
</dbReference>